<dbReference type="InterPro" id="IPR036691">
    <property type="entry name" value="Endo/exonu/phosph_ase_sf"/>
</dbReference>
<feature type="transmembrane region" description="Helical" evidence="1">
    <location>
        <begin position="192"/>
        <end position="211"/>
    </location>
</feature>
<dbReference type="Gene3D" id="3.60.10.10">
    <property type="entry name" value="Endonuclease/exonuclease/phosphatase"/>
    <property type="match status" value="1"/>
</dbReference>
<evidence type="ECO:0000313" key="4">
    <source>
        <dbReference type="Proteomes" id="UP000642107"/>
    </source>
</evidence>
<gene>
    <name evidence="3" type="ORF">IGS67_05890</name>
</gene>
<organism evidence="3 4">
    <name type="scientific">Flavimobilis rhizosphaerae</name>
    <dbReference type="NCBI Taxonomy" id="2775421"/>
    <lineage>
        <taxon>Bacteria</taxon>
        <taxon>Bacillati</taxon>
        <taxon>Actinomycetota</taxon>
        <taxon>Actinomycetes</taxon>
        <taxon>Micrococcales</taxon>
        <taxon>Jonesiaceae</taxon>
        <taxon>Flavimobilis</taxon>
    </lineage>
</organism>
<protein>
    <submittedName>
        <fullName evidence="3">Endonuclease/exonuclease/phosphatase family protein</fullName>
    </submittedName>
</protein>
<keyword evidence="3" id="KW-0378">Hydrolase</keyword>
<feature type="transmembrane region" description="Helical" evidence="1">
    <location>
        <begin position="407"/>
        <end position="426"/>
    </location>
</feature>
<evidence type="ECO:0000256" key="1">
    <source>
        <dbReference type="SAM" id="Phobius"/>
    </source>
</evidence>
<feature type="transmembrane region" description="Helical" evidence="1">
    <location>
        <begin position="38"/>
        <end position="60"/>
    </location>
</feature>
<keyword evidence="3" id="KW-0540">Nuclease</keyword>
<feature type="transmembrane region" description="Helical" evidence="1">
    <location>
        <begin position="288"/>
        <end position="311"/>
    </location>
</feature>
<dbReference type="InterPro" id="IPR005135">
    <property type="entry name" value="Endo/exonuclease/phosphatase"/>
</dbReference>
<dbReference type="PANTHER" id="PTHR14859">
    <property type="entry name" value="CALCOFLUOR WHITE HYPERSENSITIVE PROTEIN PRECURSOR"/>
    <property type="match status" value="1"/>
</dbReference>
<keyword evidence="1" id="KW-1133">Transmembrane helix</keyword>
<dbReference type="Pfam" id="PF03372">
    <property type="entry name" value="Exo_endo_phos"/>
    <property type="match status" value="1"/>
</dbReference>
<accession>A0ABR9DPX7</accession>
<feature type="transmembrane region" description="Helical" evidence="1">
    <location>
        <begin position="72"/>
        <end position="90"/>
    </location>
</feature>
<keyword evidence="4" id="KW-1185">Reference proteome</keyword>
<keyword evidence="3" id="KW-0255">Endonuclease</keyword>
<feature type="transmembrane region" description="Helical" evidence="1">
    <location>
        <begin position="323"/>
        <end position="345"/>
    </location>
</feature>
<feature type="transmembrane region" description="Helical" evidence="1">
    <location>
        <begin position="131"/>
        <end position="150"/>
    </location>
</feature>
<dbReference type="PANTHER" id="PTHR14859:SF1">
    <property type="entry name" value="PGAP2-INTERACTING PROTEIN"/>
    <property type="match status" value="1"/>
</dbReference>
<feature type="transmembrane region" description="Helical" evidence="1">
    <location>
        <begin position="223"/>
        <end position="243"/>
    </location>
</feature>
<dbReference type="InterPro" id="IPR051916">
    <property type="entry name" value="GPI-anchor_lipid_remodeler"/>
</dbReference>
<proteinExistence type="predicted"/>
<dbReference type="Proteomes" id="UP000642107">
    <property type="component" value="Unassembled WGS sequence"/>
</dbReference>
<name>A0ABR9DPX7_9MICO</name>
<comment type="caution">
    <text evidence="3">The sequence shown here is derived from an EMBL/GenBank/DDBJ whole genome shotgun (WGS) entry which is preliminary data.</text>
</comment>
<feature type="transmembrane region" description="Helical" evidence="1">
    <location>
        <begin position="351"/>
        <end position="371"/>
    </location>
</feature>
<dbReference type="EMBL" id="JACZDF010000002">
    <property type="protein sequence ID" value="MBD9699028.1"/>
    <property type="molecule type" value="Genomic_DNA"/>
</dbReference>
<sequence length="692" mass="71245">MVDAPTRPLARTALLMLVTALTVELVRATGPMLDRAFSAGVIVVALTALGTYVAPGLVTLAVARLRPVTGRTVLAGVVLLALARIAVQTTGGVPRYWLTLAAASVAVSVLALTVSLVAGDGDGDRAGSRRAALATATGVGVAAVVSVALGTWDAPWRPGLDGWLPTLLVAGAALGCAWRLRDAGPSATPRRTWMLGPYLAVMIMVLGNPAYLSSQLGIPFDAAGIGVALGLLVAGGWFLLPGIGAVDARSRGRSVASVVMAVALVVAAVLVLFPTQPVGDQVSDVTRWIATLAIPVLWSATTYGLAVAWSAPLAQRAPVRAGLLRAGSATAVGLGLILPLLVYQLDYDVPLGFPNQLVILAAFCALAAAGVRRPASGPVPASAPAPAPADLPEAAARTAPRVVPEQMLSGVVALVLVGVVSFYARVPAVAPAIDKLPGTVRVLDWNLHYGVTQDPGLGLGRMADAIRGSGAQVVALQEVSRGWVMGGGADMLTYLEHVTGFRAVAAPAADRQFVNALLVDPALLGDDGEFGAEEKVIRTRLPYGDGPQWRSAVTATLHVAGPSGDDVPVVVTSAHLQHREENTPTRLAQLDVLMAADIASSPAAIIAGDLNSEPGWAEIDHVTSRGFVSGQDAAGDPSHLTFPAWDPEVRIDWIFGRGVTFSEVQVMPDDGSDHRGILADLEIAAVEATASE</sequence>
<keyword evidence="1" id="KW-0472">Membrane</keyword>
<feature type="domain" description="Endonuclease/exonuclease/phosphatase" evidence="2">
    <location>
        <begin position="445"/>
        <end position="674"/>
    </location>
</feature>
<dbReference type="SUPFAM" id="SSF56219">
    <property type="entry name" value="DNase I-like"/>
    <property type="match status" value="1"/>
</dbReference>
<feature type="transmembrane region" description="Helical" evidence="1">
    <location>
        <begin position="96"/>
        <end position="119"/>
    </location>
</feature>
<keyword evidence="1" id="KW-0812">Transmembrane</keyword>
<evidence type="ECO:0000259" key="2">
    <source>
        <dbReference type="Pfam" id="PF03372"/>
    </source>
</evidence>
<dbReference type="RefSeq" id="WP_192278756.1">
    <property type="nucleotide sequence ID" value="NZ_JACZDF010000002.1"/>
</dbReference>
<dbReference type="GO" id="GO:0004519">
    <property type="term" value="F:endonuclease activity"/>
    <property type="evidence" value="ECO:0007669"/>
    <property type="project" value="UniProtKB-KW"/>
</dbReference>
<feature type="transmembrane region" description="Helical" evidence="1">
    <location>
        <begin position="255"/>
        <end position="276"/>
    </location>
</feature>
<feature type="transmembrane region" description="Helical" evidence="1">
    <location>
        <begin position="162"/>
        <end position="180"/>
    </location>
</feature>
<reference evidence="3 4" key="1">
    <citation type="submission" date="2020-09" db="EMBL/GenBank/DDBJ databases">
        <title>Flavimobilis rhizosphaerae sp. nov., isolated from rhizosphere soil of Spartina alterniflora.</title>
        <authorList>
            <person name="Hanqin C."/>
        </authorList>
    </citation>
    <scope>NUCLEOTIDE SEQUENCE [LARGE SCALE GENOMIC DNA]</scope>
    <source>
        <strain evidence="3 4">GY 10621</strain>
    </source>
</reference>
<evidence type="ECO:0000313" key="3">
    <source>
        <dbReference type="EMBL" id="MBD9699028.1"/>
    </source>
</evidence>